<dbReference type="eggNOG" id="COG0023">
    <property type="taxonomic scope" value="Bacteria"/>
</dbReference>
<dbReference type="CDD" id="cd11567">
    <property type="entry name" value="YciH_like"/>
    <property type="match status" value="1"/>
</dbReference>
<dbReference type="RefSeq" id="WP_014798649.1">
    <property type="nucleotide sequence ID" value="NC_018018.1"/>
</dbReference>
<evidence type="ECO:0000313" key="7">
    <source>
        <dbReference type="Proteomes" id="UP000006054"/>
    </source>
</evidence>
<evidence type="ECO:0000259" key="5">
    <source>
        <dbReference type="PROSITE" id="PS50296"/>
    </source>
</evidence>
<dbReference type="GO" id="GO:0006417">
    <property type="term" value="P:regulation of translation"/>
    <property type="evidence" value="ECO:0007669"/>
    <property type="project" value="UniProtKB-KW"/>
</dbReference>
<keyword evidence="3" id="KW-0648">Protein biosynthesis</keyword>
<dbReference type="GO" id="GO:0001731">
    <property type="term" value="P:formation of translation preinitiation complex"/>
    <property type="evidence" value="ECO:0007669"/>
    <property type="project" value="TreeGrafter"/>
</dbReference>
<dbReference type="OrthoDB" id="9792915at2"/>
<keyword evidence="7" id="KW-1185">Reference proteome</keyword>
<keyword evidence="6" id="KW-0396">Initiation factor</keyword>
<dbReference type="InterPro" id="IPR005872">
    <property type="entry name" value="SUI1_arc_bac"/>
</dbReference>
<organism evidence="6 7">
    <name type="scientific">Bernardetia litoralis (strain ATCC 23117 / DSM 6794 / NBRC 15988 / NCIMB 1366 / Fx l1 / Sio-4)</name>
    <name type="common">Flexibacter litoralis</name>
    <dbReference type="NCBI Taxonomy" id="880071"/>
    <lineage>
        <taxon>Bacteria</taxon>
        <taxon>Pseudomonadati</taxon>
        <taxon>Bacteroidota</taxon>
        <taxon>Cytophagia</taxon>
        <taxon>Cytophagales</taxon>
        <taxon>Bernardetiaceae</taxon>
        <taxon>Bernardetia</taxon>
    </lineage>
</organism>
<dbReference type="STRING" id="880071.Fleli_2862"/>
<dbReference type="InterPro" id="IPR050318">
    <property type="entry name" value="DENR/SUI1_TIF"/>
</dbReference>
<feature type="region of interest" description="Disordered" evidence="4">
    <location>
        <begin position="1"/>
        <end position="25"/>
    </location>
</feature>
<dbReference type="GO" id="GO:0003729">
    <property type="term" value="F:mRNA binding"/>
    <property type="evidence" value="ECO:0007669"/>
    <property type="project" value="TreeGrafter"/>
</dbReference>
<evidence type="ECO:0000256" key="4">
    <source>
        <dbReference type="SAM" id="MobiDB-lite"/>
    </source>
</evidence>
<dbReference type="HOGENOM" id="CLU_082805_4_1_10"/>
<accession>I4AMN0</accession>
<dbReference type="KEGG" id="fli:Fleli_2862"/>
<protein>
    <submittedName>
        <fullName evidence="6">Translation initiation factor eIF-1/SUI1-like protein</fullName>
    </submittedName>
</protein>
<dbReference type="GO" id="GO:0003743">
    <property type="term" value="F:translation initiation factor activity"/>
    <property type="evidence" value="ECO:0007669"/>
    <property type="project" value="UniProtKB-KW"/>
</dbReference>
<evidence type="ECO:0000256" key="1">
    <source>
        <dbReference type="ARBA" id="ARBA00005422"/>
    </source>
</evidence>
<evidence type="ECO:0000256" key="3">
    <source>
        <dbReference type="ARBA" id="ARBA00022917"/>
    </source>
</evidence>
<evidence type="ECO:0000313" key="6">
    <source>
        <dbReference type="EMBL" id="AFM05215.1"/>
    </source>
</evidence>
<dbReference type="PANTHER" id="PTHR12789">
    <property type="entry name" value="DENSITY-REGULATED PROTEIN HOMOLOG"/>
    <property type="match status" value="1"/>
</dbReference>
<keyword evidence="2" id="KW-0810">Translation regulation</keyword>
<dbReference type="PIRSF" id="PIRSF037511">
    <property type="entry name" value="Transl_init_SUI1_pro"/>
    <property type="match status" value="1"/>
</dbReference>
<dbReference type="SUPFAM" id="SSF55159">
    <property type="entry name" value="eIF1-like"/>
    <property type="match status" value="1"/>
</dbReference>
<dbReference type="PROSITE" id="PS50296">
    <property type="entry name" value="SUI1"/>
    <property type="match status" value="1"/>
</dbReference>
<evidence type="ECO:0000256" key="2">
    <source>
        <dbReference type="ARBA" id="ARBA00022845"/>
    </source>
</evidence>
<name>I4AMN0_BERLS</name>
<dbReference type="GO" id="GO:0002188">
    <property type="term" value="P:translation reinitiation"/>
    <property type="evidence" value="ECO:0007669"/>
    <property type="project" value="TreeGrafter"/>
</dbReference>
<proteinExistence type="inferred from homology"/>
<dbReference type="Gene3D" id="3.30.780.10">
    <property type="entry name" value="SUI1-like domain"/>
    <property type="match status" value="1"/>
</dbReference>
<dbReference type="PATRIC" id="fig|880071.3.peg.2849"/>
<dbReference type="AlphaFoldDB" id="I4AMN0"/>
<dbReference type="Proteomes" id="UP000006054">
    <property type="component" value="Chromosome"/>
</dbReference>
<gene>
    <name evidence="6" type="ordered locus">Fleli_2862</name>
</gene>
<dbReference type="EMBL" id="CP003345">
    <property type="protein sequence ID" value="AFM05215.1"/>
    <property type="molecule type" value="Genomic_DNA"/>
</dbReference>
<dbReference type="PANTHER" id="PTHR12789:SF0">
    <property type="entry name" value="DENSITY-REGULATED PROTEIN"/>
    <property type="match status" value="1"/>
</dbReference>
<reference evidence="7" key="1">
    <citation type="submission" date="2012-06" db="EMBL/GenBank/DDBJ databases">
        <title>The complete genome of Flexibacter litoralis DSM 6794.</title>
        <authorList>
            <person name="Lucas S."/>
            <person name="Copeland A."/>
            <person name="Lapidus A."/>
            <person name="Glavina del Rio T."/>
            <person name="Dalin E."/>
            <person name="Tice H."/>
            <person name="Bruce D."/>
            <person name="Goodwin L."/>
            <person name="Pitluck S."/>
            <person name="Peters L."/>
            <person name="Ovchinnikova G."/>
            <person name="Lu M."/>
            <person name="Kyrpides N."/>
            <person name="Mavromatis K."/>
            <person name="Ivanova N."/>
            <person name="Brettin T."/>
            <person name="Detter J.C."/>
            <person name="Han C."/>
            <person name="Larimer F."/>
            <person name="Land M."/>
            <person name="Hauser L."/>
            <person name="Markowitz V."/>
            <person name="Cheng J.-F."/>
            <person name="Hugenholtz P."/>
            <person name="Woyke T."/>
            <person name="Wu D."/>
            <person name="Spring S."/>
            <person name="Lang E."/>
            <person name="Kopitz M."/>
            <person name="Brambilla E."/>
            <person name="Klenk H.-P."/>
            <person name="Eisen J.A."/>
        </authorList>
    </citation>
    <scope>NUCLEOTIDE SEQUENCE [LARGE SCALE GENOMIC DNA]</scope>
    <source>
        <strain evidence="7">ATCC 23117 / DSM 6794 / NBRC 15988 / NCIMB 1366 / Sio-4</strain>
    </source>
</reference>
<dbReference type="InterPro" id="IPR001950">
    <property type="entry name" value="SUI1"/>
</dbReference>
<dbReference type="InterPro" id="IPR036877">
    <property type="entry name" value="SUI1_dom_sf"/>
</dbReference>
<dbReference type="Pfam" id="PF01253">
    <property type="entry name" value="SUI1"/>
    <property type="match status" value="1"/>
</dbReference>
<sequence>MARDKKKKRISTDGSSGGMVFSTNPDFEFQEEQEIETLPNEEQRLKVSLDRKKRKGKTVVLIENFEGKEEDLKELAKQLKNHCGVGGSAKDGEIIIQGELLDKVKSFLKEKGFKGM</sequence>
<comment type="similarity">
    <text evidence="1">Belongs to the SUI1 family.</text>
</comment>
<feature type="domain" description="SUI1" evidence="5">
    <location>
        <begin position="52"/>
        <end position="112"/>
    </location>
</feature>